<protein>
    <submittedName>
        <fullName evidence="1">Uncharacterized protein</fullName>
    </submittedName>
</protein>
<gene>
    <name evidence="1" type="ORF">HAX54_022050</name>
</gene>
<reference evidence="1 2" key="1">
    <citation type="journal article" date="2021" name="BMC Genomics">
        <title>Datura genome reveals duplications of psychoactive alkaloid biosynthetic genes and high mutation rate following tissue culture.</title>
        <authorList>
            <person name="Rajewski A."/>
            <person name="Carter-House D."/>
            <person name="Stajich J."/>
            <person name="Litt A."/>
        </authorList>
    </citation>
    <scope>NUCLEOTIDE SEQUENCE [LARGE SCALE GENOMIC DNA]</scope>
    <source>
        <strain evidence="1">AR-01</strain>
    </source>
</reference>
<sequence length="60" mass="6822">MPHSLFGISIRWLNVRENMDENPSPSMRSAVKVLVQLSILHTNAFFIQTSLRLEPSNRAA</sequence>
<feature type="non-terminal residue" evidence="1">
    <location>
        <position position="60"/>
    </location>
</feature>
<dbReference type="Proteomes" id="UP000823775">
    <property type="component" value="Unassembled WGS sequence"/>
</dbReference>
<evidence type="ECO:0000313" key="1">
    <source>
        <dbReference type="EMBL" id="MCD9638221.1"/>
    </source>
</evidence>
<accession>A0ABS8UW07</accession>
<comment type="caution">
    <text evidence="1">The sequence shown here is derived from an EMBL/GenBank/DDBJ whole genome shotgun (WGS) entry which is preliminary data.</text>
</comment>
<name>A0ABS8UW07_DATST</name>
<keyword evidence="2" id="KW-1185">Reference proteome</keyword>
<proteinExistence type="predicted"/>
<organism evidence="1 2">
    <name type="scientific">Datura stramonium</name>
    <name type="common">Jimsonweed</name>
    <name type="synonym">Common thornapple</name>
    <dbReference type="NCBI Taxonomy" id="4076"/>
    <lineage>
        <taxon>Eukaryota</taxon>
        <taxon>Viridiplantae</taxon>
        <taxon>Streptophyta</taxon>
        <taxon>Embryophyta</taxon>
        <taxon>Tracheophyta</taxon>
        <taxon>Spermatophyta</taxon>
        <taxon>Magnoliopsida</taxon>
        <taxon>eudicotyledons</taxon>
        <taxon>Gunneridae</taxon>
        <taxon>Pentapetalae</taxon>
        <taxon>asterids</taxon>
        <taxon>lamiids</taxon>
        <taxon>Solanales</taxon>
        <taxon>Solanaceae</taxon>
        <taxon>Solanoideae</taxon>
        <taxon>Datureae</taxon>
        <taxon>Datura</taxon>
    </lineage>
</organism>
<evidence type="ECO:0000313" key="2">
    <source>
        <dbReference type="Proteomes" id="UP000823775"/>
    </source>
</evidence>
<dbReference type="EMBL" id="JACEIK010002648">
    <property type="protein sequence ID" value="MCD9638221.1"/>
    <property type="molecule type" value="Genomic_DNA"/>
</dbReference>